<name>A0A5J5IIJ9_9BACT</name>
<dbReference type="Proteomes" id="UP000326903">
    <property type="component" value="Unassembled WGS sequence"/>
</dbReference>
<dbReference type="EMBL" id="VYQF01000001">
    <property type="protein sequence ID" value="KAA9040611.1"/>
    <property type="molecule type" value="Genomic_DNA"/>
</dbReference>
<reference evidence="1 2" key="1">
    <citation type="submission" date="2019-09" db="EMBL/GenBank/DDBJ databases">
        <title>Draft genome sequence of Ginsengibacter sp. BR5-29.</title>
        <authorList>
            <person name="Im W.-T."/>
        </authorList>
    </citation>
    <scope>NUCLEOTIDE SEQUENCE [LARGE SCALE GENOMIC DNA]</scope>
    <source>
        <strain evidence="1 2">BR5-29</strain>
    </source>
</reference>
<dbReference type="AlphaFoldDB" id="A0A5J5IIJ9"/>
<dbReference type="InterPro" id="IPR036567">
    <property type="entry name" value="RHF-like"/>
</dbReference>
<dbReference type="SUPFAM" id="SSF69754">
    <property type="entry name" value="Ribosome binding protein Y (YfiA homologue)"/>
    <property type="match status" value="1"/>
</dbReference>
<evidence type="ECO:0008006" key="3">
    <source>
        <dbReference type="Google" id="ProtNLM"/>
    </source>
</evidence>
<organism evidence="1 2">
    <name type="scientific">Ginsengibacter hankyongi</name>
    <dbReference type="NCBI Taxonomy" id="2607284"/>
    <lineage>
        <taxon>Bacteria</taxon>
        <taxon>Pseudomonadati</taxon>
        <taxon>Bacteroidota</taxon>
        <taxon>Chitinophagia</taxon>
        <taxon>Chitinophagales</taxon>
        <taxon>Chitinophagaceae</taxon>
        <taxon>Ginsengibacter</taxon>
    </lineage>
</organism>
<dbReference type="Gene3D" id="3.30.160.100">
    <property type="entry name" value="Ribosome hibernation promotion factor-like"/>
    <property type="match status" value="1"/>
</dbReference>
<proteinExistence type="predicted"/>
<gene>
    <name evidence="1" type="ORF">FW778_00790</name>
</gene>
<protein>
    <recommendedName>
        <fullName evidence="3">Sigma 54 modulation protein / S30EA ribosomal protein</fullName>
    </recommendedName>
</protein>
<comment type="caution">
    <text evidence="1">The sequence shown here is derived from an EMBL/GenBank/DDBJ whole genome shotgun (WGS) entry which is preliminary data.</text>
</comment>
<accession>A0A5J5IIJ9</accession>
<keyword evidence="2" id="KW-1185">Reference proteome</keyword>
<evidence type="ECO:0000313" key="2">
    <source>
        <dbReference type="Proteomes" id="UP000326903"/>
    </source>
</evidence>
<sequence length="110" mass="12361">MTIEFNTVYGKVPENLVTDITRQLIKLLHTDKKISRAEVSLLPDKTIIPTENKVCGIKLTMHGDDLVVQARAQNFKSAAKEAIHELKKLIKQQITGKQALPEEEVSTVRL</sequence>
<dbReference type="RefSeq" id="WP_150412671.1">
    <property type="nucleotide sequence ID" value="NZ_VYQF01000001.1"/>
</dbReference>
<evidence type="ECO:0000313" key="1">
    <source>
        <dbReference type="EMBL" id="KAA9040611.1"/>
    </source>
</evidence>